<keyword evidence="2" id="KW-0328">Glycosyltransferase</keyword>
<dbReference type="CDD" id="cd04186">
    <property type="entry name" value="GT_2_like_c"/>
    <property type="match status" value="1"/>
</dbReference>
<dbReference type="PANTHER" id="PTHR43179">
    <property type="entry name" value="RHAMNOSYLTRANSFERASE WBBL"/>
    <property type="match status" value="1"/>
</dbReference>
<proteinExistence type="inferred from homology"/>
<dbReference type="AlphaFoldDB" id="A0A2G9Z777"/>
<evidence type="ECO:0000313" key="6">
    <source>
        <dbReference type="Proteomes" id="UP000231235"/>
    </source>
</evidence>
<name>A0A2G9Z777_9BACT</name>
<comment type="similarity">
    <text evidence="1">Belongs to the glycosyltransferase 2 family.</text>
</comment>
<dbReference type="InterPro" id="IPR029044">
    <property type="entry name" value="Nucleotide-diphossugar_trans"/>
</dbReference>
<dbReference type="InterPro" id="IPR001173">
    <property type="entry name" value="Glyco_trans_2-like"/>
</dbReference>
<organism evidence="5 6">
    <name type="scientific">Candidatus Kuenenbacteria bacterium CG23_combo_of_CG06-09_8_20_14_all_39_39</name>
    <dbReference type="NCBI Taxonomy" id="1974623"/>
    <lineage>
        <taxon>Bacteria</taxon>
        <taxon>Candidatus Kueneniibacteriota</taxon>
    </lineage>
</organism>
<keyword evidence="3" id="KW-0808">Transferase</keyword>
<dbReference type="Gene3D" id="3.90.550.10">
    <property type="entry name" value="Spore Coat Polysaccharide Biosynthesis Protein SpsA, Chain A"/>
    <property type="match status" value="1"/>
</dbReference>
<dbReference type="GO" id="GO:0016757">
    <property type="term" value="F:glycosyltransferase activity"/>
    <property type="evidence" value="ECO:0007669"/>
    <property type="project" value="UniProtKB-KW"/>
</dbReference>
<dbReference type="Proteomes" id="UP000231235">
    <property type="component" value="Unassembled WGS sequence"/>
</dbReference>
<dbReference type="Pfam" id="PF00535">
    <property type="entry name" value="Glycos_transf_2"/>
    <property type="match status" value="1"/>
</dbReference>
<reference evidence="5 6" key="1">
    <citation type="submission" date="2017-09" db="EMBL/GenBank/DDBJ databases">
        <title>Depth-based differentiation of microbial function through sediment-hosted aquifers and enrichment of novel symbionts in the deep terrestrial subsurface.</title>
        <authorList>
            <person name="Probst A.J."/>
            <person name="Ladd B."/>
            <person name="Jarett J.K."/>
            <person name="Geller-Mcgrath D.E."/>
            <person name="Sieber C.M."/>
            <person name="Emerson J.B."/>
            <person name="Anantharaman K."/>
            <person name="Thomas B.C."/>
            <person name="Malmstrom R."/>
            <person name="Stieglmeier M."/>
            <person name="Klingl A."/>
            <person name="Woyke T."/>
            <person name="Ryan C.M."/>
            <person name="Banfield J.F."/>
        </authorList>
    </citation>
    <scope>NUCLEOTIDE SEQUENCE [LARGE SCALE GENOMIC DNA]</scope>
    <source>
        <strain evidence="5">CG23_combo_of_CG06-09_8_20_14_all_39_39</strain>
    </source>
</reference>
<protein>
    <recommendedName>
        <fullName evidence="4">Glycosyltransferase 2-like domain-containing protein</fullName>
    </recommendedName>
</protein>
<dbReference type="PANTHER" id="PTHR43179:SF12">
    <property type="entry name" value="GALACTOFURANOSYLTRANSFERASE GLFT2"/>
    <property type="match status" value="1"/>
</dbReference>
<sequence>MKVSIIIVTYNSMKYLPDFLDSIFEQSYFKEKGLTPDIFIVDNGSSDKTVKFIKDNFFTVHLLRNINNIGLCRAWNQAIKMTSGEYILMMNPDVILHQDYIKETVKILDSDQTIGSVGGKLYQLRISSWDGDNLLNLEKTNIIDSTGIQAFKNRRFIERGTGETDHGQYNQEEQVFGISGACVMYRRSALEQIKFESEYFDHDFFMYQEDIDLAWRLRLNGWLAIYTPKAIGYHHRRARSQGKVSDWNIIRHRRQKEDFVNFFSYRNHLLLLRKNSLKINVFRHFPFIFFYELKKFLYVLILENSTLRRTIRDLIKLRKIVKQKRRFNMRIRKVKPEEIQQWFQ</sequence>
<evidence type="ECO:0000256" key="3">
    <source>
        <dbReference type="ARBA" id="ARBA00022679"/>
    </source>
</evidence>
<feature type="domain" description="Glycosyltransferase 2-like" evidence="4">
    <location>
        <begin position="4"/>
        <end position="193"/>
    </location>
</feature>
<evidence type="ECO:0000313" key="5">
    <source>
        <dbReference type="EMBL" id="PIP28995.1"/>
    </source>
</evidence>
<gene>
    <name evidence="5" type="ORF">COX28_01525</name>
</gene>
<dbReference type="SUPFAM" id="SSF53448">
    <property type="entry name" value="Nucleotide-diphospho-sugar transferases"/>
    <property type="match status" value="1"/>
</dbReference>
<evidence type="ECO:0000256" key="2">
    <source>
        <dbReference type="ARBA" id="ARBA00022676"/>
    </source>
</evidence>
<dbReference type="EMBL" id="PCRX01000028">
    <property type="protein sequence ID" value="PIP28995.1"/>
    <property type="molecule type" value="Genomic_DNA"/>
</dbReference>
<accession>A0A2G9Z777</accession>
<comment type="caution">
    <text evidence="5">The sequence shown here is derived from an EMBL/GenBank/DDBJ whole genome shotgun (WGS) entry which is preliminary data.</text>
</comment>
<evidence type="ECO:0000259" key="4">
    <source>
        <dbReference type="Pfam" id="PF00535"/>
    </source>
</evidence>
<evidence type="ECO:0000256" key="1">
    <source>
        <dbReference type="ARBA" id="ARBA00006739"/>
    </source>
</evidence>